<proteinExistence type="predicted"/>
<evidence type="ECO:0000259" key="7">
    <source>
        <dbReference type="Pfam" id="PF03600"/>
    </source>
</evidence>
<sequence>MTGKWITFLLAVLSAAGIWFLAPLEPELRTGLAILAVVAILWMTETFNITVTALLVPVLTVLAGVFSVADALKSFAHPIIFLFLGGFGLAAALNAQELDKYIASHVIRLARGHLGSASILLFLTAAGLSMWISNTATTAMMLPLALGLLRQLPYEGNQRTYWFVLLGVAYSANIGGIGTLVGSPPNAIAAGAVGLSFSDWLKFGIPTVVLSLPLMIVVLYFMCRPDLSHKFREVHRHEALNSKQWMTLGVFALTVGMWLFSKPLAQLLGVAKGLDSIIAMNAILLLCMLQLVTWKQIEKSADWGVLLLFGGGLTLSAVLKATGASLFLAEGISGMMAGASAPLFLLVVAAFVVMLTEIASNTASSALLVPIFVGIAESMGLPKEVMAAVIAIAASCAFMLPVATPPNAIVYGSGYLPQREMMRAGVVLNIMMTAVIAGGAWVML</sequence>
<dbReference type="NCBIfam" id="TIGR00785">
    <property type="entry name" value="dass"/>
    <property type="match status" value="1"/>
</dbReference>
<feature type="transmembrane region" description="Helical" evidence="6">
    <location>
        <begin position="75"/>
        <end position="94"/>
    </location>
</feature>
<evidence type="ECO:0000256" key="3">
    <source>
        <dbReference type="ARBA" id="ARBA00022692"/>
    </source>
</evidence>
<name>A0ABS6MBZ9_9GAMM</name>
<comment type="subcellular location">
    <subcellularLocation>
        <location evidence="1">Membrane</location>
        <topology evidence="1">Multi-pass membrane protein</topology>
    </subcellularLocation>
</comment>
<dbReference type="InterPro" id="IPR001898">
    <property type="entry name" value="SLC13A/DASS"/>
</dbReference>
<feature type="transmembrane region" description="Helical" evidence="6">
    <location>
        <begin position="5"/>
        <end position="22"/>
    </location>
</feature>
<dbReference type="EMBL" id="JAHQZT010000008">
    <property type="protein sequence ID" value="MBV0933242.1"/>
    <property type="molecule type" value="Genomic_DNA"/>
</dbReference>
<dbReference type="RefSeq" id="WP_217334667.1">
    <property type="nucleotide sequence ID" value="NZ_JAHQZT010000008.1"/>
</dbReference>
<keyword evidence="2" id="KW-0813">Transport</keyword>
<reference evidence="8 9" key="1">
    <citation type="submission" date="2021-06" db="EMBL/GenBank/DDBJ databases">
        <title>Bacterium isolated from marine sediment.</title>
        <authorList>
            <person name="Zhu K.-L."/>
            <person name="Du Z.-J."/>
            <person name="Liang Q.-Y."/>
        </authorList>
    </citation>
    <scope>NUCLEOTIDE SEQUENCE [LARGE SCALE GENOMIC DNA]</scope>
    <source>
        <strain evidence="8 9">A346</strain>
    </source>
</reference>
<feature type="transmembrane region" description="Helical" evidence="6">
    <location>
        <begin position="424"/>
        <end position="443"/>
    </location>
</feature>
<feature type="transmembrane region" description="Helical" evidence="6">
    <location>
        <begin position="362"/>
        <end position="379"/>
    </location>
</feature>
<feature type="transmembrane region" description="Helical" evidence="6">
    <location>
        <begin position="106"/>
        <end position="125"/>
    </location>
</feature>
<feature type="domain" description="Citrate transporter-like" evidence="7">
    <location>
        <begin position="40"/>
        <end position="393"/>
    </location>
</feature>
<dbReference type="InterPro" id="IPR004680">
    <property type="entry name" value="Cit_transptr-like_dom"/>
</dbReference>
<feature type="transmembrane region" description="Helical" evidence="6">
    <location>
        <begin position="203"/>
        <end position="223"/>
    </location>
</feature>
<protein>
    <submittedName>
        <fullName evidence="8">DASS family sodium-coupled anion symporter</fullName>
    </submittedName>
</protein>
<keyword evidence="5 6" id="KW-0472">Membrane</keyword>
<feature type="transmembrane region" description="Helical" evidence="6">
    <location>
        <begin position="244"/>
        <end position="261"/>
    </location>
</feature>
<feature type="transmembrane region" description="Helical" evidence="6">
    <location>
        <begin position="161"/>
        <end position="183"/>
    </location>
</feature>
<evidence type="ECO:0000313" key="8">
    <source>
        <dbReference type="EMBL" id="MBV0933242.1"/>
    </source>
</evidence>
<feature type="transmembrane region" description="Helical" evidence="6">
    <location>
        <begin position="305"/>
        <end position="329"/>
    </location>
</feature>
<organism evidence="8 9">
    <name type="scientific">Marinobacterium weihaiense</name>
    <dbReference type="NCBI Taxonomy" id="2851016"/>
    <lineage>
        <taxon>Bacteria</taxon>
        <taxon>Pseudomonadati</taxon>
        <taxon>Pseudomonadota</taxon>
        <taxon>Gammaproteobacteria</taxon>
        <taxon>Oceanospirillales</taxon>
        <taxon>Oceanospirillaceae</taxon>
        <taxon>Marinobacterium</taxon>
    </lineage>
</organism>
<dbReference type="Pfam" id="PF03600">
    <property type="entry name" value="CitMHS"/>
    <property type="match status" value="1"/>
</dbReference>
<feature type="transmembrane region" description="Helical" evidence="6">
    <location>
        <begin position="385"/>
        <end position="403"/>
    </location>
</feature>
<evidence type="ECO:0000256" key="6">
    <source>
        <dbReference type="SAM" id="Phobius"/>
    </source>
</evidence>
<evidence type="ECO:0000313" key="9">
    <source>
        <dbReference type="Proteomes" id="UP000755551"/>
    </source>
</evidence>
<evidence type="ECO:0000256" key="1">
    <source>
        <dbReference type="ARBA" id="ARBA00004141"/>
    </source>
</evidence>
<feature type="transmembrane region" description="Helical" evidence="6">
    <location>
        <begin position="335"/>
        <end position="355"/>
    </location>
</feature>
<accession>A0ABS6MBZ9</accession>
<comment type="caution">
    <text evidence="8">The sequence shown here is derived from an EMBL/GenBank/DDBJ whole genome shotgun (WGS) entry which is preliminary data.</text>
</comment>
<evidence type="ECO:0000256" key="4">
    <source>
        <dbReference type="ARBA" id="ARBA00022989"/>
    </source>
</evidence>
<keyword evidence="9" id="KW-1185">Reference proteome</keyword>
<feature type="transmembrane region" description="Helical" evidence="6">
    <location>
        <begin position="51"/>
        <end position="69"/>
    </location>
</feature>
<keyword evidence="4 6" id="KW-1133">Transmembrane helix</keyword>
<dbReference type="InterPro" id="IPR031312">
    <property type="entry name" value="Na/sul_symport_CS"/>
</dbReference>
<gene>
    <name evidence="8" type="ORF">KTN04_07825</name>
</gene>
<dbReference type="PANTHER" id="PTHR10283:SF82">
    <property type="entry name" value="SOLUTE CARRIER FAMILY 13 MEMBER 2"/>
    <property type="match status" value="1"/>
</dbReference>
<dbReference type="PANTHER" id="PTHR10283">
    <property type="entry name" value="SOLUTE CARRIER FAMILY 13 MEMBER"/>
    <property type="match status" value="1"/>
</dbReference>
<dbReference type="Proteomes" id="UP000755551">
    <property type="component" value="Unassembled WGS sequence"/>
</dbReference>
<feature type="transmembrane region" description="Helical" evidence="6">
    <location>
        <begin position="273"/>
        <end position="293"/>
    </location>
</feature>
<dbReference type="PROSITE" id="PS01271">
    <property type="entry name" value="NA_SULFATE"/>
    <property type="match status" value="1"/>
</dbReference>
<dbReference type="CDD" id="cd01115">
    <property type="entry name" value="SLC13_permease"/>
    <property type="match status" value="1"/>
</dbReference>
<keyword evidence="3 6" id="KW-0812">Transmembrane</keyword>
<evidence type="ECO:0000256" key="5">
    <source>
        <dbReference type="ARBA" id="ARBA00023136"/>
    </source>
</evidence>
<evidence type="ECO:0000256" key="2">
    <source>
        <dbReference type="ARBA" id="ARBA00022448"/>
    </source>
</evidence>